<dbReference type="AlphaFoldDB" id="A0A2Z7BJ07"/>
<accession>A0A2Z7BJ07</accession>
<evidence type="ECO:0000313" key="1">
    <source>
        <dbReference type="EMBL" id="KZV34047.1"/>
    </source>
</evidence>
<reference evidence="1 2" key="1">
    <citation type="journal article" date="2015" name="Proc. Natl. Acad. Sci. U.S.A.">
        <title>The resurrection genome of Boea hygrometrica: A blueprint for survival of dehydration.</title>
        <authorList>
            <person name="Xiao L."/>
            <person name="Yang G."/>
            <person name="Zhang L."/>
            <person name="Yang X."/>
            <person name="Zhao S."/>
            <person name="Ji Z."/>
            <person name="Zhou Q."/>
            <person name="Hu M."/>
            <person name="Wang Y."/>
            <person name="Chen M."/>
            <person name="Xu Y."/>
            <person name="Jin H."/>
            <person name="Xiao X."/>
            <person name="Hu G."/>
            <person name="Bao F."/>
            <person name="Hu Y."/>
            <person name="Wan P."/>
            <person name="Li L."/>
            <person name="Deng X."/>
            <person name="Kuang T."/>
            <person name="Xiang C."/>
            <person name="Zhu J.K."/>
            <person name="Oliver M.J."/>
            <person name="He Y."/>
        </authorList>
    </citation>
    <scope>NUCLEOTIDE SEQUENCE [LARGE SCALE GENOMIC DNA]</scope>
    <source>
        <strain evidence="2">cv. XS01</strain>
    </source>
</reference>
<evidence type="ECO:0000313" key="2">
    <source>
        <dbReference type="Proteomes" id="UP000250235"/>
    </source>
</evidence>
<dbReference type="EMBL" id="KV005644">
    <property type="protein sequence ID" value="KZV34047.1"/>
    <property type="molecule type" value="Genomic_DNA"/>
</dbReference>
<gene>
    <name evidence="1" type="ORF">F511_02820</name>
</gene>
<sequence length="101" mass="11269">MSPIIISGSEDRAAHSRPDLRYQDREIFRGLAMRLGVGPRTCDQIGSVFRGQCHIYQNPAQIRLPLFEKFRDDTSTGIAWVCPYSGGYVSSRVGFGMVLST</sequence>
<organism evidence="1 2">
    <name type="scientific">Dorcoceras hygrometricum</name>
    <dbReference type="NCBI Taxonomy" id="472368"/>
    <lineage>
        <taxon>Eukaryota</taxon>
        <taxon>Viridiplantae</taxon>
        <taxon>Streptophyta</taxon>
        <taxon>Embryophyta</taxon>
        <taxon>Tracheophyta</taxon>
        <taxon>Spermatophyta</taxon>
        <taxon>Magnoliopsida</taxon>
        <taxon>eudicotyledons</taxon>
        <taxon>Gunneridae</taxon>
        <taxon>Pentapetalae</taxon>
        <taxon>asterids</taxon>
        <taxon>lamiids</taxon>
        <taxon>Lamiales</taxon>
        <taxon>Gesneriaceae</taxon>
        <taxon>Didymocarpoideae</taxon>
        <taxon>Trichosporeae</taxon>
        <taxon>Loxocarpinae</taxon>
        <taxon>Dorcoceras</taxon>
    </lineage>
</organism>
<keyword evidence="2" id="KW-1185">Reference proteome</keyword>
<name>A0A2Z7BJ07_9LAMI</name>
<proteinExistence type="predicted"/>
<protein>
    <submittedName>
        <fullName evidence="1">Uncharacterized protein</fullName>
    </submittedName>
</protein>
<dbReference type="Proteomes" id="UP000250235">
    <property type="component" value="Unassembled WGS sequence"/>
</dbReference>